<evidence type="ECO:0000256" key="1">
    <source>
        <dbReference type="SAM" id="MobiDB-lite"/>
    </source>
</evidence>
<feature type="region of interest" description="Disordered" evidence="1">
    <location>
        <begin position="1"/>
        <end position="30"/>
    </location>
</feature>
<organism evidence="2 3">
    <name type="scientific">Mycolicibacterium aichiense</name>
    <dbReference type="NCBI Taxonomy" id="1799"/>
    <lineage>
        <taxon>Bacteria</taxon>
        <taxon>Bacillati</taxon>
        <taxon>Actinomycetota</taxon>
        <taxon>Actinomycetes</taxon>
        <taxon>Mycobacteriales</taxon>
        <taxon>Mycobacteriaceae</taxon>
        <taxon>Mycolicibacterium</taxon>
    </lineage>
</organism>
<dbReference type="AlphaFoldDB" id="A0AAD1HQ51"/>
<sequence>MHLLVDPRDLPGSTAVSDRPSRGCQGTDPIERRGGCGLLGAFVDVNHLGRTVSRATAYRILAKSAA</sequence>
<evidence type="ECO:0000313" key="2">
    <source>
        <dbReference type="EMBL" id="BBX08889.1"/>
    </source>
</evidence>
<evidence type="ECO:0000313" key="3">
    <source>
        <dbReference type="Proteomes" id="UP000467327"/>
    </source>
</evidence>
<name>A0AAD1HQ51_9MYCO</name>
<proteinExistence type="predicted"/>
<keyword evidence="3" id="KW-1185">Reference proteome</keyword>
<dbReference type="EMBL" id="AP022561">
    <property type="protein sequence ID" value="BBX08889.1"/>
    <property type="molecule type" value="Genomic_DNA"/>
</dbReference>
<dbReference type="KEGG" id="maic:MAIC_36920"/>
<reference evidence="2 3" key="1">
    <citation type="journal article" date="2019" name="Emerg. Microbes Infect.">
        <title>Comprehensive subspecies identification of 175 nontuberculous mycobacteria species based on 7547 genomic profiles.</title>
        <authorList>
            <person name="Matsumoto Y."/>
            <person name="Kinjo T."/>
            <person name="Motooka D."/>
            <person name="Nabeya D."/>
            <person name="Jung N."/>
            <person name="Uechi K."/>
            <person name="Horii T."/>
            <person name="Iida T."/>
            <person name="Fujita J."/>
            <person name="Nakamura S."/>
        </authorList>
    </citation>
    <scope>NUCLEOTIDE SEQUENCE [LARGE SCALE GENOMIC DNA]</scope>
    <source>
        <strain evidence="2 3">JCM 6376</strain>
    </source>
</reference>
<accession>A0AAD1HQ51</accession>
<dbReference type="Proteomes" id="UP000467327">
    <property type="component" value="Chromosome"/>
</dbReference>
<protein>
    <submittedName>
        <fullName evidence="2">Uncharacterized protein</fullName>
    </submittedName>
</protein>
<gene>
    <name evidence="2" type="ORF">MAIC_36920</name>
</gene>